<dbReference type="WBParaSite" id="BXY_1082500.1">
    <property type="protein sequence ID" value="BXY_1082500.1"/>
    <property type="gene ID" value="BXY_1082500"/>
</dbReference>
<evidence type="ECO:0000313" key="2">
    <source>
        <dbReference type="WBParaSite" id="BXY_1082500.1"/>
    </source>
</evidence>
<evidence type="ECO:0000313" key="1">
    <source>
        <dbReference type="Proteomes" id="UP000095284"/>
    </source>
</evidence>
<organism evidence="1 2">
    <name type="scientific">Bursaphelenchus xylophilus</name>
    <name type="common">Pinewood nematode worm</name>
    <name type="synonym">Aphelenchoides xylophilus</name>
    <dbReference type="NCBI Taxonomy" id="6326"/>
    <lineage>
        <taxon>Eukaryota</taxon>
        <taxon>Metazoa</taxon>
        <taxon>Ecdysozoa</taxon>
        <taxon>Nematoda</taxon>
        <taxon>Chromadorea</taxon>
        <taxon>Rhabditida</taxon>
        <taxon>Tylenchina</taxon>
        <taxon>Tylenchomorpha</taxon>
        <taxon>Aphelenchoidea</taxon>
        <taxon>Aphelenchoididae</taxon>
        <taxon>Bursaphelenchus</taxon>
    </lineage>
</organism>
<dbReference type="AlphaFoldDB" id="A0A1I7SCS3"/>
<protein>
    <submittedName>
        <fullName evidence="2">Uncharacterized protein</fullName>
    </submittedName>
</protein>
<reference evidence="2" key="1">
    <citation type="submission" date="2016-11" db="UniProtKB">
        <authorList>
            <consortium name="WormBaseParasite"/>
        </authorList>
    </citation>
    <scope>IDENTIFICATION</scope>
</reference>
<dbReference type="Proteomes" id="UP000095284">
    <property type="component" value="Unplaced"/>
</dbReference>
<accession>A0A1I7SCS3</accession>
<proteinExistence type="predicted"/>
<sequence>MPRTPRTDFRFNFRGSSVHSTRIEGNRGTNSWLDIYQNNKDVFNLINKINRFFGHGGRNHEIDQEKGRVVVAKRGNKLLPGIRFHSCRPYFCSKLCPLRCSD</sequence>
<name>A0A1I7SCS3_BURXY</name>